<evidence type="ECO:0000256" key="1">
    <source>
        <dbReference type="SAM" id="Phobius"/>
    </source>
</evidence>
<dbReference type="EMBL" id="JBHTIF010000001">
    <property type="protein sequence ID" value="MFD0725232.1"/>
    <property type="molecule type" value="Genomic_DNA"/>
</dbReference>
<keyword evidence="1" id="KW-0812">Transmembrane</keyword>
<protein>
    <recommendedName>
        <fullName evidence="4">Transmembrane protein</fullName>
    </recommendedName>
</protein>
<feature type="transmembrane region" description="Helical" evidence="1">
    <location>
        <begin position="107"/>
        <end position="124"/>
    </location>
</feature>
<feature type="transmembrane region" description="Helical" evidence="1">
    <location>
        <begin position="157"/>
        <end position="175"/>
    </location>
</feature>
<proteinExistence type="predicted"/>
<sequence length="185" mass="19309">MTGHGHERALPTKHVLRALLWGGAGMLLPLPWIAMQFNSTEVNWDGFDFLVFGTMLAIACGACELAMWASRSHAYRFAAAIAVGTGFALVWINLAVGIIGSENNAENLVYAGVLAVAAIGAAFARLRPAGMARAMVVTASVHALTGVYGLAIGSIEAGVSAVVFVAAWLASAWGFHRAARVVGQD</sequence>
<evidence type="ECO:0000313" key="3">
    <source>
        <dbReference type="Proteomes" id="UP001597110"/>
    </source>
</evidence>
<evidence type="ECO:0008006" key="4">
    <source>
        <dbReference type="Google" id="ProtNLM"/>
    </source>
</evidence>
<name>A0ABW2YC22_9GAMM</name>
<organism evidence="2 3">
    <name type="scientific">Lysobacter brunescens</name>
    <dbReference type="NCBI Taxonomy" id="262323"/>
    <lineage>
        <taxon>Bacteria</taxon>
        <taxon>Pseudomonadati</taxon>
        <taxon>Pseudomonadota</taxon>
        <taxon>Gammaproteobacteria</taxon>
        <taxon>Lysobacterales</taxon>
        <taxon>Lysobacteraceae</taxon>
        <taxon>Lysobacter</taxon>
    </lineage>
</organism>
<accession>A0ABW2YC22</accession>
<dbReference type="RefSeq" id="WP_386822841.1">
    <property type="nucleotide sequence ID" value="NZ_JBHTIF010000001.1"/>
</dbReference>
<keyword evidence="3" id="KW-1185">Reference proteome</keyword>
<evidence type="ECO:0000313" key="2">
    <source>
        <dbReference type="EMBL" id="MFD0725232.1"/>
    </source>
</evidence>
<feature type="transmembrane region" description="Helical" evidence="1">
    <location>
        <begin position="18"/>
        <end position="37"/>
    </location>
</feature>
<keyword evidence="1" id="KW-1133">Transmembrane helix</keyword>
<dbReference type="Proteomes" id="UP001597110">
    <property type="component" value="Unassembled WGS sequence"/>
</dbReference>
<reference evidence="3" key="1">
    <citation type="journal article" date="2019" name="Int. J. Syst. Evol. Microbiol.">
        <title>The Global Catalogue of Microorganisms (GCM) 10K type strain sequencing project: providing services to taxonomists for standard genome sequencing and annotation.</title>
        <authorList>
            <consortium name="The Broad Institute Genomics Platform"/>
            <consortium name="The Broad Institute Genome Sequencing Center for Infectious Disease"/>
            <person name="Wu L."/>
            <person name="Ma J."/>
        </authorList>
    </citation>
    <scope>NUCLEOTIDE SEQUENCE [LARGE SCALE GENOMIC DNA]</scope>
    <source>
        <strain evidence="3">CCUG 55585</strain>
    </source>
</reference>
<comment type="caution">
    <text evidence="2">The sequence shown here is derived from an EMBL/GenBank/DDBJ whole genome shotgun (WGS) entry which is preliminary data.</text>
</comment>
<feature type="transmembrane region" description="Helical" evidence="1">
    <location>
        <begin position="49"/>
        <end position="70"/>
    </location>
</feature>
<keyword evidence="1" id="KW-0472">Membrane</keyword>
<gene>
    <name evidence="2" type="ORF">ACFQ0E_06405</name>
</gene>
<feature type="transmembrane region" description="Helical" evidence="1">
    <location>
        <begin position="77"/>
        <end position="101"/>
    </location>
</feature>